<feature type="transmembrane region" description="Helical" evidence="1">
    <location>
        <begin position="339"/>
        <end position="357"/>
    </location>
</feature>
<protein>
    <recommendedName>
        <fullName evidence="4">Glycosyltransferase RgtA/B/C/D-like domain-containing protein</fullName>
    </recommendedName>
</protein>
<feature type="transmembrane region" description="Helical" evidence="1">
    <location>
        <begin position="369"/>
        <end position="390"/>
    </location>
</feature>
<reference evidence="3" key="1">
    <citation type="journal article" date="2015" name="Genome">
        <title>Whole Genome Sequence of the Non-Microcystin-Producing Microcystis aeruginosa Strain NIES-44.</title>
        <authorList>
            <person name="Okano K."/>
            <person name="Miyata N."/>
            <person name="Ozaki Y."/>
        </authorList>
    </citation>
    <scope>NUCLEOTIDE SEQUENCE [LARGE SCALE GENOMIC DNA]</scope>
    <source>
        <strain evidence="3">NIES-44</strain>
    </source>
</reference>
<keyword evidence="1" id="KW-1133">Transmembrane helix</keyword>
<evidence type="ECO:0008006" key="4">
    <source>
        <dbReference type="Google" id="ProtNLM"/>
    </source>
</evidence>
<feature type="transmembrane region" description="Helical" evidence="1">
    <location>
        <begin position="169"/>
        <end position="187"/>
    </location>
</feature>
<feature type="transmembrane region" description="Helical" evidence="1">
    <location>
        <begin position="396"/>
        <end position="415"/>
    </location>
</feature>
<feature type="transmembrane region" description="Helical" evidence="1">
    <location>
        <begin position="240"/>
        <end position="255"/>
    </location>
</feature>
<feature type="transmembrane region" description="Helical" evidence="1">
    <location>
        <begin position="137"/>
        <end position="157"/>
    </location>
</feature>
<keyword evidence="1" id="KW-0812">Transmembrane</keyword>
<evidence type="ECO:0000256" key="1">
    <source>
        <dbReference type="SAM" id="Phobius"/>
    </source>
</evidence>
<feature type="transmembrane region" description="Helical" evidence="1">
    <location>
        <begin position="193"/>
        <end position="211"/>
    </location>
</feature>
<feature type="transmembrane region" description="Helical" evidence="1">
    <location>
        <begin position="218"/>
        <end position="234"/>
    </location>
</feature>
<organism evidence="2 3">
    <name type="scientific">Microcystis aeruginosa NIES-44</name>
    <dbReference type="NCBI Taxonomy" id="449439"/>
    <lineage>
        <taxon>Bacteria</taxon>
        <taxon>Bacillati</taxon>
        <taxon>Cyanobacteriota</taxon>
        <taxon>Cyanophyceae</taxon>
        <taxon>Oscillatoriophycideae</taxon>
        <taxon>Chroococcales</taxon>
        <taxon>Microcystaceae</taxon>
        <taxon>Microcystis</taxon>
    </lineage>
</organism>
<feature type="transmembrane region" description="Helical" evidence="1">
    <location>
        <begin position="436"/>
        <end position="457"/>
    </location>
</feature>
<feature type="transmembrane region" description="Helical" evidence="1">
    <location>
        <begin position="59"/>
        <end position="78"/>
    </location>
</feature>
<accession>A0A0A1VTJ4</accession>
<evidence type="ECO:0000313" key="2">
    <source>
        <dbReference type="EMBL" id="GAL92626.1"/>
    </source>
</evidence>
<comment type="caution">
    <text evidence="2">The sequence shown here is derived from an EMBL/GenBank/DDBJ whole genome shotgun (WGS) entry which is preliminary data.</text>
</comment>
<feature type="transmembrane region" description="Helical" evidence="1">
    <location>
        <begin position="24"/>
        <end position="47"/>
    </location>
</feature>
<proteinExistence type="predicted"/>
<dbReference type="AlphaFoldDB" id="A0A0A1VTJ4"/>
<dbReference type="EMBL" id="BBPA01000023">
    <property type="protein sequence ID" value="GAL92626.1"/>
    <property type="molecule type" value="Genomic_DNA"/>
</dbReference>
<feature type="transmembrane region" description="Helical" evidence="1">
    <location>
        <begin position="267"/>
        <end position="291"/>
    </location>
</feature>
<name>A0A0A1VTJ4_MICAE</name>
<keyword evidence="1" id="KW-0472">Membrane</keyword>
<dbReference type="Proteomes" id="UP000030321">
    <property type="component" value="Unassembled WGS sequence"/>
</dbReference>
<gene>
    <name evidence="2" type="ORF">N44_01184</name>
</gene>
<evidence type="ECO:0000313" key="3">
    <source>
        <dbReference type="Proteomes" id="UP000030321"/>
    </source>
</evidence>
<sequence length="592" mass="66428">MVNNQIDLRWWLLSNSASIQSLSIIYRISVIVTFIIFIFLAFSPLIFLRTPTSKLQKFLLSNIIFITSLVTFILAARWPGFLPPMLINPDEALFIAGAIKLLKDPVFWRAVDAGSSGPLNVYPLTLPAFFGFRIEYASSRVIGLIMIIAAIVCLYYALSTLYDKSLSRLAIVPVVTTVALMTFFDYVHYTSEHFSIAILSVALLIVCQYYAGNSSNPNPLIFALGFILGLTPFAKMQSVPIAFSIACIFLHILWLKSIARGQFIRSLAAFFLGGMLFSAMVVLYLTIFSIYDAFWKSYIQQNLLIYATHGLGGNLTQVSFLAKINIFINMLINVKDTQILFLLTAIALIVGIPFLIIKRFSLSPHQDNSNTFCFVYYSLFILAASSYSIIKPGNGFPHYLLFLIIPSGFLLGVFIGELAKVLQGAKLNRSNLKLSLLTGVVFITVASSFLQFTITIISDNFHLDNRRRFAKNYLSPIAKTILKYASPGESMAVWGLEPELYVDTGVVQATRDSVPLWQILPGSLQEYFLKRYADDLINSNARLFVDAVAPRMTGIKDRKTHGHEVFPEIARVIKENYRLVDEVQGVRIYLKK</sequence>